<proteinExistence type="predicted"/>
<accession>A0ABW1IWR7</accession>
<keyword evidence="2" id="KW-1133">Transmembrane helix</keyword>
<evidence type="ECO:0008006" key="5">
    <source>
        <dbReference type="Google" id="ProtNLM"/>
    </source>
</evidence>
<evidence type="ECO:0000256" key="1">
    <source>
        <dbReference type="SAM" id="MobiDB-lite"/>
    </source>
</evidence>
<dbReference type="Proteomes" id="UP001596302">
    <property type="component" value="Unassembled WGS sequence"/>
</dbReference>
<feature type="transmembrane region" description="Helical" evidence="2">
    <location>
        <begin position="14"/>
        <end position="34"/>
    </location>
</feature>
<sequence>MIGWPAQVRLDSDWFVLGTATSAVLLSALVPARWRRWHHRRAGRTMSVVAAVTSVVLASGAAVNGIGSFYPTLGALAGTSTLPAGEPPHSTPARGGPGSVRTLRLPQGPRVGVYLPAAYADPDFAGTRFPVVLWLGDEPLRRSGLPALLDEAIAAHRLPPVVVLATGPDADPAAVGHWARRVLRVRTDRSAWSVAAPPGGPACPLDVALRHPADYASAAGPPCNPPGPSGPAAPTALLATARAGHPGEIAALERARAAAAPLAQLTGYVLPGTAAAQRRAVLGWLGAQLPGPVLGGGDGVPA</sequence>
<protein>
    <recommendedName>
        <fullName evidence="5">Alpha/beta hydrolase family protein</fullName>
    </recommendedName>
</protein>
<keyword evidence="2" id="KW-0472">Membrane</keyword>
<keyword evidence="2" id="KW-0812">Transmembrane</keyword>
<dbReference type="Gene3D" id="3.40.50.1820">
    <property type="entry name" value="alpha/beta hydrolase"/>
    <property type="match status" value="1"/>
</dbReference>
<feature type="transmembrane region" description="Helical" evidence="2">
    <location>
        <begin position="46"/>
        <end position="70"/>
    </location>
</feature>
<comment type="caution">
    <text evidence="3">The sequence shown here is derived from an EMBL/GenBank/DDBJ whole genome shotgun (WGS) entry which is preliminary data.</text>
</comment>
<gene>
    <name evidence="3" type="ORF">ACFQE5_01440</name>
</gene>
<evidence type="ECO:0000313" key="4">
    <source>
        <dbReference type="Proteomes" id="UP001596302"/>
    </source>
</evidence>
<dbReference type="InterPro" id="IPR029058">
    <property type="entry name" value="AB_hydrolase_fold"/>
</dbReference>
<reference evidence="4" key="1">
    <citation type="journal article" date="2019" name="Int. J. Syst. Evol. Microbiol.">
        <title>The Global Catalogue of Microorganisms (GCM) 10K type strain sequencing project: providing services to taxonomists for standard genome sequencing and annotation.</title>
        <authorList>
            <consortium name="The Broad Institute Genomics Platform"/>
            <consortium name="The Broad Institute Genome Sequencing Center for Infectious Disease"/>
            <person name="Wu L."/>
            <person name="Ma J."/>
        </authorList>
    </citation>
    <scope>NUCLEOTIDE SEQUENCE [LARGE SCALE GENOMIC DNA]</scope>
    <source>
        <strain evidence="4">CCM 8391</strain>
    </source>
</reference>
<dbReference type="EMBL" id="JBHSQW010000002">
    <property type="protein sequence ID" value="MFC5992869.1"/>
    <property type="molecule type" value="Genomic_DNA"/>
</dbReference>
<keyword evidence="4" id="KW-1185">Reference proteome</keyword>
<feature type="region of interest" description="Disordered" evidence="1">
    <location>
        <begin position="81"/>
        <end position="100"/>
    </location>
</feature>
<evidence type="ECO:0000256" key="2">
    <source>
        <dbReference type="SAM" id="Phobius"/>
    </source>
</evidence>
<evidence type="ECO:0000313" key="3">
    <source>
        <dbReference type="EMBL" id="MFC5992869.1"/>
    </source>
</evidence>
<organism evidence="3 4">
    <name type="scientific">Pseudonocardia hispaniensis</name>
    <dbReference type="NCBI Taxonomy" id="904933"/>
    <lineage>
        <taxon>Bacteria</taxon>
        <taxon>Bacillati</taxon>
        <taxon>Actinomycetota</taxon>
        <taxon>Actinomycetes</taxon>
        <taxon>Pseudonocardiales</taxon>
        <taxon>Pseudonocardiaceae</taxon>
        <taxon>Pseudonocardia</taxon>
    </lineage>
</organism>
<name>A0ABW1IWR7_9PSEU</name>
<dbReference type="RefSeq" id="WP_379581865.1">
    <property type="nucleotide sequence ID" value="NZ_JBHSQW010000002.1"/>
</dbReference>